<sequence length="240" mass="26396">MARFTHAMILAAGRGKRMRPLTDTLPKPMLSVGGQPLIEYHLHKLKAAGVEIVVINHAWLGAAMQQALGDGSRFGVKIIWSAEPEGGLETAGGIVRALPHLGGADFIVVNGDVWSDYDYRLLPPLDASRDGHLVLVDNPEHHHQGDFAIEQERLVFAQGERESLTFAGISVLHTRLFHGLDDSFHKLRPVFEHAIAAQRLYAEHYQGYWCDVGTPERLKALDAWITAREANAKGSLCGDA</sequence>
<dbReference type="GO" id="GO:0016779">
    <property type="term" value="F:nucleotidyltransferase activity"/>
    <property type="evidence" value="ECO:0007669"/>
    <property type="project" value="UniProtKB-KW"/>
</dbReference>
<evidence type="ECO:0000256" key="1">
    <source>
        <dbReference type="ARBA" id="ARBA00022679"/>
    </source>
</evidence>
<name>A0ABY0BPP3_9GAMM</name>
<dbReference type="InterPro" id="IPR029044">
    <property type="entry name" value="Nucleotide-diphossugar_trans"/>
</dbReference>
<dbReference type="SUPFAM" id="SSF53448">
    <property type="entry name" value="Nucleotide-diphospho-sugar transferases"/>
    <property type="match status" value="1"/>
</dbReference>
<dbReference type="Gene3D" id="3.90.550.10">
    <property type="entry name" value="Spore Coat Polysaccharide Biosynthesis Protein SpsA, Chain A"/>
    <property type="match status" value="1"/>
</dbReference>
<protein>
    <submittedName>
        <fullName evidence="4">Mannose-1-phosphate guanylyltransferase</fullName>
    </submittedName>
</protein>
<dbReference type="NCBIfam" id="NF045761">
    <property type="entry name" value="NAMPUrTaseMurU"/>
    <property type="match status" value="1"/>
</dbReference>
<dbReference type="InterPro" id="IPR054790">
    <property type="entry name" value="MurU"/>
</dbReference>
<feature type="domain" description="Nucleotidyl transferase" evidence="3">
    <location>
        <begin position="7"/>
        <end position="120"/>
    </location>
</feature>
<dbReference type="PANTHER" id="PTHR43584:SF8">
    <property type="entry name" value="N-ACETYLMURAMATE ALPHA-1-PHOSPHATE URIDYLYLTRANSFERASE"/>
    <property type="match status" value="1"/>
</dbReference>
<organism evidence="4 5">
    <name type="scientific">Aliidiomarina maris</name>
    <dbReference type="NCBI Taxonomy" id="531312"/>
    <lineage>
        <taxon>Bacteria</taxon>
        <taxon>Pseudomonadati</taxon>
        <taxon>Pseudomonadota</taxon>
        <taxon>Gammaproteobacteria</taxon>
        <taxon>Alteromonadales</taxon>
        <taxon>Idiomarinaceae</taxon>
        <taxon>Aliidiomarina</taxon>
    </lineage>
</organism>
<keyword evidence="1" id="KW-0808">Transferase</keyword>
<dbReference type="InterPro" id="IPR050065">
    <property type="entry name" value="GlmU-like"/>
</dbReference>
<evidence type="ECO:0000259" key="3">
    <source>
        <dbReference type="Pfam" id="PF00483"/>
    </source>
</evidence>
<comment type="caution">
    <text evidence="4">The sequence shown here is derived from an EMBL/GenBank/DDBJ whole genome shotgun (WGS) entry which is preliminary data.</text>
</comment>
<proteinExistence type="predicted"/>
<accession>A0ABY0BPP3</accession>
<dbReference type="Pfam" id="PF00483">
    <property type="entry name" value="NTP_transferase"/>
    <property type="match status" value="1"/>
</dbReference>
<dbReference type="CDD" id="cd06422">
    <property type="entry name" value="NTP_transferase_like_1"/>
    <property type="match status" value="1"/>
</dbReference>
<keyword evidence="5" id="KW-1185">Reference proteome</keyword>
<dbReference type="InterPro" id="IPR005835">
    <property type="entry name" value="NTP_transferase_dom"/>
</dbReference>
<dbReference type="PANTHER" id="PTHR43584">
    <property type="entry name" value="NUCLEOTIDYL TRANSFERASE"/>
    <property type="match status" value="1"/>
</dbReference>
<gene>
    <name evidence="4" type="ORF">CWE07_11260</name>
</gene>
<evidence type="ECO:0000313" key="4">
    <source>
        <dbReference type="EMBL" id="RUO22156.1"/>
    </source>
</evidence>
<dbReference type="RefSeq" id="WP_111570065.1">
    <property type="nucleotide sequence ID" value="NZ_PIPK01000011.1"/>
</dbReference>
<evidence type="ECO:0000256" key="2">
    <source>
        <dbReference type="ARBA" id="ARBA00022695"/>
    </source>
</evidence>
<keyword evidence="2 4" id="KW-0548">Nucleotidyltransferase</keyword>
<evidence type="ECO:0000313" key="5">
    <source>
        <dbReference type="Proteomes" id="UP000287865"/>
    </source>
</evidence>
<dbReference type="Proteomes" id="UP000287865">
    <property type="component" value="Unassembled WGS sequence"/>
</dbReference>
<dbReference type="EMBL" id="PIPK01000011">
    <property type="protein sequence ID" value="RUO22156.1"/>
    <property type="molecule type" value="Genomic_DNA"/>
</dbReference>
<reference evidence="4 5" key="1">
    <citation type="journal article" date="2018" name="Front. Microbiol.">
        <title>Genome-Based Analysis Reveals the Taxonomy and Diversity of the Family Idiomarinaceae.</title>
        <authorList>
            <person name="Liu Y."/>
            <person name="Lai Q."/>
            <person name="Shao Z."/>
        </authorList>
    </citation>
    <scope>NUCLEOTIDE SEQUENCE [LARGE SCALE GENOMIC DNA]</scope>
    <source>
        <strain evidence="4 5">CF12-14</strain>
    </source>
</reference>